<evidence type="ECO:0008006" key="5">
    <source>
        <dbReference type="Google" id="ProtNLM"/>
    </source>
</evidence>
<evidence type="ECO:0000256" key="2">
    <source>
        <dbReference type="SAM" id="SignalP"/>
    </source>
</evidence>
<gene>
    <name evidence="3" type="ORF">SAMN05444580_10145</name>
</gene>
<dbReference type="EMBL" id="FNAB01000001">
    <property type="protein sequence ID" value="SDC49812.1"/>
    <property type="molecule type" value="Genomic_DNA"/>
</dbReference>
<sequence>MLAAAAVVAGGLTVGSGTAVAEAGSADFLPAFVGLVPMLAAGSVDAELPYCDPRYTRAVREFEGITANNDVKATAYPGELIQSTINIESVDNARSVERVTAYLPAGSSLASIDVSSYDPVNRWWNRWPDPATSVDKKTGAVTVTGSWPVPTRVIVEYIVPVTARIGSVLSGGFGVTVTGLAPRDWPALSENSTTVGDWCEYEPEPVTPMPGGGSSAS</sequence>
<keyword evidence="2" id="KW-0732">Signal</keyword>
<evidence type="ECO:0000313" key="4">
    <source>
        <dbReference type="Proteomes" id="UP000199417"/>
    </source>
</evidence>
<reference evidence="3 4" key="1">
    <citation type="submission" date="2016-10" db="EMBL/GenBank/DDBJ databases">
        <authorList>
            <person name="de Groot N.N."/>
        </authorList>
    </citation>
    <scope>NUCLEOTIDE SEQUENCE [LARGE SCALE GENOMIC DNA]</scope>
    <source>
        <strain evidence="3 4">JCM 11308</strain>
    </source>
</reference>
<dbReference type="AlphaFoldDB" id="A0A1G6M2P6"/>
<evidence type="ECO:0000256" key="1">
    <source>
        <dbReference type="SAM" id="MobiDB-lite"/>
    </source>
</evidence>
<evidence type="ECO:0000313" key="3">
    <source>
        <dbReference type="EMBL" id="SDC49812.1"/>
    </source>
</evidence>
<feature type="signal peptide" evidence="2">
    <location>
        <begin position="1"/>
        <end position="21"/>
    </location>
</feature>
<feature type="chain" id="PRO_5011631770" description="Dehydratase" evidence="2">
    <location>
        <begin position="22"/>
        <end position="217"/>
    </location>
</feature>
<feature type="region of interest" description="Disordered" evidence="1">
    <location>
        <begin position="197"/>
        <end position="217"/>
    </location>
</feature>
<organism evidence="3 4">
    <name type="scientific">Rhodococcus tukisamuensis</name>
    <dbReference type="NCBI Taxonomy" id="168276"/>
    <lineage>
        <taxon>Bacteria</taxon>
        <taxon>Bacillati</taxon>
        <taxon>Actinomycetota</taxon>
        <taxon>Actinomycetes</taxon>
        <taxon>Mycobacteriales</taxon>
        <taxon>Nocardiaceae</taxon>
        <taxon>Rhodococcus</taxon>
    </lineage>
</organism>
<dbReference type="Proteomes" id="UP000199417">
    <property type="component" value="Unassembled WGS sequence"/>
</dbReference>
<accession>A0A1G6M2P6</accession>
<proteinExistence type="predicted"/>
<name>A0A1G6M2P6_9NOCA</name>
<protein>
    <recommendedName>
        <fullName evidence="5">Dehydratase</fullName>
    </recommendedName>
</protein>
<keyword evidence="4" id="KW-1185">Reference proteome</keyword>